<dbReference type="GO" id="GO:0016020">
    <property type="term" value="C:membrane"/>
    <property type="evidence" value="ECO:0007669"/>
    <property type="project" value="UniProtKB-SubCell"/>
</dbReference>
<evidence type="ECO:0000259" key="3">
    <source>
        <dbReference type="PROSITE" id="PS50042"/>
    </source>
</evidence>
<gene>
    <name evidence="4" type="ORF">AG4045_006126</name>
</gene>
<evidence type="ECO:0000256" key="2">
    <source>
        <dbReference type="ARBA" id="ARBA00023303"/>
    </source>
</evidence>
<dbReference type="Pfam" id="PF00027">
    <property type="entry name" value="cNMP_binding"/>
    <property type="match status" value="1"/>
</dbReference>
<protein>
    <recommendedName>
        <fullName evidence="3">Cyclic nucleotide-binding domain-containing protein</fullName>
    </recommendedName>
</protein>
<organism evidence="4 5">
    <name type="scientific">Apium graveolens</name>
    <name type="common">Celery</name>
    <dbReference type="NCBI Taxonomy" id="4045"/>
    <lineage>
        <taxon>Eukaryota</taxon>
        <taxon>Viridiplantae</taxon>
        <taxon>Streptophyta</taxon>
        <taxon>Embryophyta</taxon>
        <taxon>Tracheophyta</taxon>
        <taxon>Spermatophyta</taxon>
        <taxon>Magnoliopsida</taxon>
        <taxon>eudicotyledons</taxon>
        <taxon>Gunneridae</taxon>
        <taxon>Pentapetalae</taxon>
        <taxon>asterids</taxon>
        <taxon>campanulids</taxon>
        <taxon>Apiales</taxon>
        <taxon>Apiaceae</taxon>
        <taxon>Apioideae</taxon>
        <taxon>apioid superclade</taxon>
        <taxon>Apieae</taxon>
        <taxon>Apium</taxon>
    </lineage>
</organism>
<dbReference type="AlphaFoldDB" id="A0A6L5B6V4"/>
<dbReference type="EMBL" id="WRXP01004266">
    <property type="protein sequence ID" value="KAF1001466.1"/>
    <property type="molecule type" value="Genomic_DNA"/>
</dbReference>
<dbReference type="SUPFAM" id="SSF81324">
    <property type="entry name" value="Voltage-gated potassium channels"/>
    <property type="match status" value="1"/>
</dbReference>
<evidence type="ECO:0000313" key="4">
    <source>
        <dbReference type="EMBL" id="KAF1001466.1"/>
    </source>
</evidence>
<dbReference type="InterPro" id="IPR018490">
    <property type="entry name" value="cNMP-bd_dom_sf"/>
</dbReference>
<reference evidence="4" key="1">
    <citation type="submission" date="2020-01" db="EMBL/GenBank/DDBJ databases">
        <title>The Celery Genome Sequence Reveals Sequential Paleo-tetraploidization, Resistance Gene Elimination, Karyotype Evolution, and Functional Innovation in Apiales.</title>
        <authorList>
            <person name="Song X."/>
        </authorList>
    </citation>
    <scope>NUCLEOTIDE SEQUENCE</scope>
    <source>
        <tissue evidence="4">Leaf</tissue>
    </source>
</reference>
<keyword evidence="1" id="KW-0406">Ion transport</keyword>
<keyword evidence="5" id="KW-1185">Reference proteome</keyword>
<proteinExistence type="predicted"/>
<dbReference type="CDD" id="cd00038">
    <property type="entry name" value="CAP_ED"/>
    <property type="match status" value="1"/>
</dbReference>
<keyword evidence="2" id="KW-0407">Ion channel</keyword>
<sequence>MLLFATLLRTCVDAFHVMNLWLKFRLAYVSKESLNVGNGELVWDARAVVKHYVGSVKGFWFDLYVIFPVPQALYWLMLPKLLREQKVEDVSGGFWYILSMQRIAECLKKQCHESKECSALAWTCPSEICYSSYKNPCVENSAMKANFTTCMDQGGDFPYGNYAFALPLIVKNSNMVKLLYSNLWGLMALSTMGSNLTPTSQSIEVIFTIIMVLAGLALFTSLIGNIQVPLFDNLDDLILDHICDRVKPMVYSKDEKILKEGEPVQRMVFIVSGTVMRSQNITKGMVTTTSIEPGGFIGDELVPWCLRMPFVDRFPPSSATFSCVEPVEAYGLDSDQLQYITNHFRYTFLRGKLKYKTRYYSSNWRSWAAVNIQFAWRRYLLRTRGDHVNRIAVNGGGSDGASTSSDQKLRHYAAMFLSLRPKDHLD</sequence>
<feature type="domain" description="Cyclic nucleotide-binding" evidence="3">
    <location>
        <begin position="230"/>
        <end position="340"/>
    </location>
</feature>
<dbReference type="SUPFAM" id="SSF51206">
    <property type="entry name" value="cAMP-binding domain-like"/>
    <property type="match status" value="1"/>
</dbReference>
<dbReference type="Proteomes" id="UP000593563">
    <property type="component" value="Unassembled WGS sequence"/>
</dbReference>
<dbReference type="GO" id="GO:0034220">
    <property type="term" value="P:monoatomic ion transmembrane transport"/>
    <property type="evidence" value="ECO:0007669"/>
    <property type="project" value="UniProtKB-KW"/>
</dbReference>
<dbReference type="PANTHER" id="PTHR45651">
    <property type="entry name" value="CYCLIC NUCLEOTIDE-GATED ION CHANNEL 15-RELATED-RELATED"/>
    <property type="match status" value="1"/>
</dbReference>
<evidence type="ECO:0000313" key="5">
    <source>
        <dbReference type="Proteomes" id="UP000593563"/>
    </source>
</evidence>
<comment type="caution">
    <text evidence="4">The sequence shown here is derived from an EMBL/GenBank/DDBJ whole genome shotgun (WGS) entry which is preliminary data.</text>
</comment>
<dbReference type="PANTHER" id="PTHR45651:SF50">
    <property type="entry name" value="CYCLIC NUCLEOTIDE-GATED ION CHANNEL 2"/>
    <property type="match status" value="1"/>
</dbReference>
<keyword evidence="1" id="KW-0813">Transport</keyword>
<accession>A0A6L5B6V4</accession>
<dbReference type="PROSITE" id="PS50042">
    <property type="entry name" value="CNMP_BINDING_3"/>
    <property type="match status" value="1"/>
</dbReference>
<dbReference type="Gene3D" id="2.60.120.10">
    <property type="entry name" value="Jelly Rolls"/>
    <property type="match status" value="1"/>
</dbReference>
<evidence type="ECO:0000256" key="1">
    <source>
        <dbReference type="ARBA" id="ARBA00023286"/>
    </source>
</evidence>
<dbReference type="InterPro" id="IPR000595">
    <property type="entry name" value="cNMP-bd_dom"/>
</dbReference>
<name>A0A6L5B6V4_APIGR</name>
<dbReference type="InterPro" id="IPR014710">
    <property type="entry name" value="RmlC-like_jellyroll"/>
</dbReference>
<keyword evidence="1" id="KW-1071">Ligand-gated ion channel</keyword>